<accession>A0A131ZXH5</accession>
<dbReference type="Gene3D" id="2.170.140.10">
    <property type="entry name" value="Chitin binding domain"/>
    <property type="match status" value="1"/>
</dbReference>
<dbReference type="SUPFAM" id="SSF57625">
    <property type="entry name" value="Invertebrate chitin-binding proteins"/>
    <property type="match status" value="1"/>
</dbReference>
<dbReference type="PANTHER" id="PTHR42976:SF1">
    <property type="entry name" value="GH18 DOMAIN-CONTAINING PROTEIN-RELATED"/>
    <property type="match status" value="1"/>
</dbReference>
<protein>
    <submittedName>
        <fullName evidence="1">Chitin binding Peritrophin-A-like protein 1</fullName>
    </submittedName>
</protein>
<feature type="non-terminal residue" evidence="1">
    <location>
        <position position="1"/>
    </location>
</feature>
<dbReference type="CDD" id="cd06543">
    <property type="entry name" value="GH18_PF-ChiA-like"/>
    <property type="match status" value="1"/>
</dbReference>
<evidence type="ECO:0000313" key="2">
    <source>
        <dbReference type="Proteomes" id="UP000616769"/>
    </source>
</evidence>
<evidence type="ECO:0000313" key="1">
    <source>
        <dbReference type="EMBL" id="KPM03381.1"/>
    </source>
</evidence>
<dbReference type="InterPro" id="IPR036508">
    <property type="entry name" value="Chitin-bd_dom_sf"/>
</dbReference>
<proteinExistence type="predicted"/>
<dbReference type="Gene3D" id="3.20.20.80">
    <property type="entry name" value="Glycosidases"/>
    <property type="match status" value="1"/>
</dbReference>
<dbReference type="OrthoDB" id="6501919at2759"/>
<dbReference type="InterPro" id="IPR017853">
    <property type="entry name" value="GH"/>
</dbReference>
<reference evidence="1 2" key="1">
    <citation type="journal article" date="2015" name="Parasit. Vectors">
        <title>Draft genome of the scabies mite.</title>
        <authorList>
            <person name="Rider S.D.Jr."/>
            <person name="Morgan M.S."/>
            <person name="Arlian L.G."/>
        </authorList>
    </citation>
    <scope>NUCLEOTIDE SEQUENCE [LARGE SCALE GENOMIC DNA]</scope>
    <source>
        <strain evidence="1">Arlian Lab</strain>
    </source>
</reference>
<dbReference type="PANTHER" id="PTHR42976">
    <property type="entry name" value="BIFUNCTIONAL CHITINASE/LYSOZYME-RELATED"/>
    <property type="match status" value="1"/>
</dbReference>
<gene>
    <name evidence="1" type="ORF">QR98_0018120</name>
</gene>
<dbReference type="AlphaFoldDB" id="A0A131ZXH5"/>
<sequence>AIVAPYIDVTKLKSEFLAKYHNETGIKSVTLAFALGSRSGCEPAWGGELPIDEPTILENIKEFQELGGEVILATGGAMGPYLENSCSTSRKLANAYEKALKIIGTNHLDIDIEAPVKVDLMIKALKRLRAQLSNLTISFTMMVQGDDYGLTNILGTDILRECSRNALEIDIVNAMTMEFGTKEISWGDAVIGSAKSVHGQLKQIWPRKSDQQLYSMIGITPMIGRNFNGKVFTIDHANQLVRWASESKIGMLSFWSISRDNGRCPGGGISPDCSSISQKDIEFSKIFQKYTGNILNNNDEIDDEKNYQKESTTMKSNDEKMTTTVPTTTISNQTSPSISTTTKKSTKIICTEEDMFVSHPYDCNGYYWCYQNQPHLMKCPINTIWDQNIKACNHPWEAKRKDCTSLNNLQYDR</sequence>
<dbReference type="Proteomes" id="UP000616769">
    <property type="component" value="Unassembled WGS sequence"/>
</dbReference>
<comment type="caution">
    <text evidence="1">The sequence shown here is derived from an EMBL/GenBank/DDBJ whole genome shotgun (WGS) entry which is preliminary data.</text>
</comment>
<dbReference type="GO" id="GO:0005576">
    <property type="term" value="C:extracellular region"/>
    <property type="evidence" value="ECO:0007669"/>
    <property type="project" value="InterPro"/>
</dbReference>
<dbReference type="InterPro" id="IPR002557">
    <property type="entry name" value="Chitin-bd_dom"/>
</dbReference>
<dbReference type="PROSITE" id="PS50940">
    <property type="entry name" value="CHIT_BIND_II"/>
    <property type="match status" value="1"/>
</dbReference>
<dbReference type="SMART" id="SM00494">
    <property type="entry name" value="ChtBD2"/>
    <property type="match status" value="1"/>
</dbReference>
<name>A0A131ZXH5_SARSC</name>
<dbReference type="VEuPathDB" id="VectorBase:SSCA002130"/>
<dbReference type="SUPFAM" id="SSF51445">
    <property type="entry name" value="(Trans)glycosidases"/>
    <property type="match status" value="1"/>
</dbReference>
<dbReference type="InterPro" id="IPR052750">
    <property type="entry name" value="GH18_Chitinase"/>
</dbReference>
<dbReference type="Pfam" id="PF01607">
    <property type="entry name" value="CBM_14"/>
    <property type="match status" value="1"/>
</dbReference>
<dbReference type="EMBL" id="JXLN01004836">
    <property type="protein sequence ID" value="KPM03381.1"/>
    <property type="molecule type" value="Genomic_DNA"/>
</dbReference>
<organism evidence="1 2">
    <name type="scientific">Sarcoptes scabiei</name>
    <name type="common">Itch mite</name>
    <name type="synonym">Acarus scabiei</name>
    <dbReference type="NCBI Taxonomy" id="52283"/>
    <lineage>
        <taxon>Eukaryota</taxon>
        <taxon>Metazoa</taxon>
        <taxon>Ecdysozoa</taxon>
        <taxon>Arthropoda</taxon>
        <taxon>Chelicerata</taxon>
        <taxon>Arachnida</taxon>
        <taxon>Acari</taxon>
        <taxon>Acariformes</taxon>
        <taxon>Sarcoptiformes</taxon>
        <taxon>Astigmata</taxon>
        <taxon>Psoroptidia</taxon>
        <taxon>Sarcoptoidea</taxon>
        <taxon>Sarcoptidae</taxon>
        <taxon>Sarcoptinae</taxon>
        <taxon>Sarcoptes</taxon>
    </lineage>
</organism>
<dbReference type="GO" id="GO:0008061">
    <property type="term" value="F:chitin binding"/>
    <property type="evidence" value="ECO:0007669"/>
    <property type="project" value="InterPro"/>
</dbReference>